<organism evidence="2 3">
    <name type="scientific">Emydomyces testavorans</name>
    <dbReference type="NCBI Taxonomy" id="2070801"/>
    <lineage>
        <taxon>Eukaryota</taxon>
        <taxon>Fungi</taxon>
        <taxon>Dikarya</taxon>
        <taxon>Ascomycota</taxon>
        <taxon>Pezizomycotina</taxon>
        <taxon>Eurotiomycetes</taxon>
        <taxon>Eurotiomycetidae</taxon>
        <taxon>Onygenales</taxon>
        <taxon>Nannizziopsiaceae</taxon>
        <taxon>Emydomyces</taxon>
    </lineage>
</organism>
<dbReference type="AlphaFoldDB" id="A0AAF0DPG4"/>
<feature type="region of interest" description="Disordered" evidence="1">
    <location>
        <begin position="1"/>
        <end position="24"/>
    </location>
</feature>
<protein>
    <submittedName>
        <fullName evidence="2">Uncharacterized protein</fullName>
    </submittedName>
</protein>
<accession>A0AAF0DPG4</accession>
<evidence type="ECO:0000313" key="3">
    <source>
        <dbReference type="Proteomes" id="UP001219355"/>
    </source>
</evidence>
<evidence type="ECO:0000256" key="1">
    <source>
        <dbReference type="SAM" id="MobiDB-lite"/>
    </source>
</evidence>
<dbReference type="Proteomes" id="UP001219355">
    <property type="component" value="Chromosome 5"/>
</dbReference>
<name>A0AAF0DPG4_9EURO</name>
<keyword evidence="3" id="KW-1185">Reference proteome</keyword>
<dbReference type="EMBL" id="CP120631">
    <property type="protein sequence ID" value="WEW61998.1"/>
    <property type="molecule type" value="Genomic_DNA"/>
</dbReference>
<sequence>MGNPSSAESIRRQNARFGVASKPSSSLVINKMVSQSSLKSATTAASDDGKNHAIETVDPGVLLWGVGSQFDGE</sequence>
<gene>
    <name evidence="2" type="ORF">PRK78_007498</name>
</gene>
<proteinExistence type="predicted"/>
<evidence type="ECO:0000313" key="2">
    <source>
        <dbReference type="EMBL" id="WEW61998.1"/>
    </source>
</evidence>
<reference evidence="2" key="1">
    <citation type="submission" date="2023-03" db="EMBL/GenBank/DDBJ databases">
        <title>Emydomyces testavorans Genome Sequence.</title>
        <authorList>
            <person name="Hoyer L."/>
        </authorList>
    </citation>
    <scope>NUCLEOTIDE SEQUENCE</scope>
    <source>
        <strain evidence="2">16-2883</strain>
    </source>
</reference>